<evidence type="ECO:0000256" key="1">
    <source>
        <dbReference type="SAM" id="MobiDB-lite"/>
    </source>
</evidence>
<dbReference type="EMBL" id="LSSM01007405">
    <property type="protein sequence ID" value="OMJ08394.1"/>
    <property type="molecule type" value="Genomic_DNA"/>
</dbReference>
<evidence type="ECO:0000313" key="3">
    <source>
        <dbReference type="Proteomes" id="UP000187429"/>
    </source>
</evidence>
<name>A0A1R1X1A5_9FUNG</name>
<keyword evidence="3" id="KW-1185">Reference proteome</keyword>
<gene>
    <name evidence="2" type="ORF">AYI69_g11079</name>
</gene>
<sequence>MNYLPPPLNDSASAAVKKADTTLHGIQVALAQATRPIDYYVHRRIHDNPQVNEIDLHILFASTMRVLLKARRPHIQQETREAPQDSQALSRAPAIWYEKRPPHLTTTPRSQIFAVKAAALEGDLNRSHVRPPDRGPPRDVPLCMGQNYGQPLGPQNRRERIADCVQEEGTNGEGFGGEPIKYFCRAGPIGWPKVIQAWPVSTKRLERFDNEAATQTAVEWTSAADAPPAVIQEEDGRRRTFRTDGGSRLATIKERDRTGENTEPGILQHLVCNSKEDRGTQTSPGLEESESSRKRAELQDGIIDIDLSPNSQKGFNDFPGSGGCVHAHPDPRILQKLHPLLLEWTVLPVPIDMGEVNGNQNNCVPRRPTHSRRIEGPMFVEYGPGVSQAPRAWVRNQAGEISNYSVRVHNPPGYDNQFLRDDTEGTFFQGQGPPKGSCKDFESGINDIEIPFQLYRQSTSDVDSITAWPINVEETIRVEEQISFEDEFMDIDCYTDRAGSPESVILGTQIEGMER</sequence>
<dbReference type="AlphaFoldDB" id="A0A1R1X1A5"/>
<feature type="non-terminal residue" evidence="2">
    <location>
        <position position="515"/>
    </location>
</feature>
<reference evidence="3" key="1">
    <citation type="submission" date="2017-01" db="EMBL/GenBank/DDBJ databases">
        <authorList>
            <person name="Wang Y."/>
            <person name="White M."/>
            <person name="Kvist S."/>
            <person name="Moncalvo J.-M."/>
        </authorList>
    </citation>
    <scope>NUCLEOTIDE SEQUENCE [LARGE SCALE GENOMIC DNA]</scope>
    <source>
        <strain evidence="3">ID-206-W2</strain>
    </source>
</reference>
<feature type="region of interest" description="Disordered" evidence="1">
    <location>
        <begin position="273"/>
        <end position="296"/>
    </location>
</feature>
<dbReference type="Proteomes" id="UP000187429">
    <property type="component" value="Unassembled WGS sequence"/>
</dbReference>
<protein>
    <submittedName>
        <fullName evidence="2">Uncharacterized protein</fullName>
    </submittedName>
</protein>
<feature type="region of interest" description="Disordered" evidence="1">
    <location>
        <begin position="223"/>
        <end position="246"/>
    </location>
</feature>
<organism evidence="2 3">
    <name type="scientific">Smittium culicis</name>
    <dbReference type="NCBI Taxonomy" id="133412"/>
    <lineage>
        <taxon>Eukaryota</taxon>
        <taxon>Fungi</taxon>
        <taxon>Fungi incertae sedis</taxon>
        <taxon>Zoopagomycota</taxon>
        <taxon>Kickxellomycotina</taxon>
        <taxon>Harpellomycetes</taxon>
        <taxon>Harpellales</taxon>
        <taxon>Legeriomycetaceae</taxon>
        <taxon>Smittium</taxon>
    </lineage>
</organism>
<accession>A0A1R1X1A5</accession>
<comment type="caution">
    <text evidence="2">The sequence shown here is derived from an EMBL/GenBank/DDBJ whole genome shotgun (WGS) entry which is preliminary data.</text>
</comment>
<evidence type="ECO:0000313" key="2">
    <source>
        <dbReference type="EMBL" id="OMJ08394.1"/>
    </source>
</evidence>
<proteinExistence type="predicted"/>